<evidence type="ECO:0000313" key="2">
    <source>
        <dbReference type="Proteomes" id="UP000019804"/>
    </source>
</evidence>
<sequence length="350" mass="39990">MTQSVQQLLCAFNSNLKKRFPIDCMVNKDTYYRLKKRIRETQGLQNQDINRWVLYRLGNLLDKDTTFIPNKADCRLSPRSLLSVEPESSDPEVDIVIFEKPERKDISNILLNSPETQSEYQPSPELKRLLHDEVEQHYNYYTQGFVDKLTIPIYLFLSGSGTGKSRNAAEFSDTIQKCFDGTFFEERNDELVTRLKESFVFHVSLKEFQADECPWKAIGVRMLVQLLQEDETDCEKFSVKDIYTGWYPPAPSQVIDILANGHLERETFVLVVDDLHKIAEARGEIRFFETLTQLKGLAQCGFILVCGTSAISGPIDRFGSRRAIRLVVADVASSVIDYVSGEVSVPPMSF</sequence>
<dbReference type="RefSeq" id="XP_040638875.1">
    <property type="nucleotide sequence ID" value="XM_040780168.1"/>
</dbReference>
<dbReference type="Proteomes" id="UP000019804">
    <property type="component" value="Unassembled WGS sequence"/>
</dbReference>
<dbReference type="HOGENOM" id="CLU_792216_0_0_1"/>
<accession>A0A017SE13</accession>
<dbReference type="AlphaFoldDB" id="A0A017SE13"/>
<protein>
    <submittedName>
        <fullName evidence="1">Uncharacterized protein</fullName>
    </submittedName>
</protein>
<name>A0A017SE13_ASPRC</name>
<dbReference type="GeneID" id="63695292"/>
<keyword evidence="2" id="KW-1185">Reference proteome</keyword>
<evidence type="ECO:0000313" key="1">
    <source>
        <dbReference type="EMBL" id="EYE95187.1"/>
    </source>
</evidence>
<organism evidence="1 2">
    <name type="scientific">Aspergillus ruber (strain CBS 135680)</name>
    <dbReference type="NCBI Taxonomy" id="1388766"/>
    <lineage>
        <taxon>Eukaryota</taxon>
        <taxon>Fungi</taxon>
        <taxon>Dikarya</taxon>
        <taxon>Ascomycota</taxon>
        <taxon>Pezizomycotina</taxon>
        <taxon>Eurotiomycetes</taxon>
        <taxon>Eurotiomycetidae</taxon>
        <taxon>Eurotiales</taxon>
        <taxon>Aspergillaceae</taxon>
        <taxon>Aspergillus</taxon>
        <taxon>Aspergillus subgen. Aspergillus</taxon>
    </lineage>
</organism>
<reference evidence="2" key="1">
    <citation type="journal article" date="2014" name="Nat. Commun.">
        <title>Genomic adaptations of the halophilic Dead Sea filamentous fungus Eurotium rubrum.</title>
        <authorList>
            <person name="Kis-Papo T."/>
            <person name="Weig A.R."/>
            <person name="Riley R."/>
            <person name="Persoh D."/>
            <person name="Salamov A."/>
            <person name="Sun H."/>
            <person name="Lipzen A."/>
            <person name="Wasser S.P."/>
            <person name="Rambold G."/>
            <person name="Grigoriev I.V."/>
            <person name="Nevo E."/>
        </authorList>
    </citation>
    <scope>NUCLEOTIDE SEQUENCE [LARGE SCALE GENOMIC DNA]</scope>
    <source>
        <strain evidence="2">CBS 135680</strain>
    </source>
</reference>
<dbReference type="OrthoDB" id="4523734at2759"/>
<proteinExistence type="predicted"/>
<gene>
    <name evidence="1" type="ORF">EURHEDRAFT_402826</name>
</gene>
<dbReference type="EMBL" id="KK088423">
    <property type="protein sequence ID" value="EYE95187.1"/>
    <property type="molecule type" value="Genomic_DNA"/>
</dbReference>